<dbReference type="Proteomes" id="UP000504608">
    <property type="component" value="Unplaced"/>
</dbReference>
<accession>A0A6J1K8R7</accession>
<dbReference type="GO" id="GO:0046872">
    <property type="term" value="F:metal ion binding"/>
    <property type="evidence" value="ECO:0007669"/>
    <property type="project" value="UniProtKB-KW"/>
</dbReference>
<evidence type="ECO:0000256" key="2">
    <source>
        <dbReference type="ARBA" id="ARBA00004236"/>
    </source>
</evidence>
<feature type="domain" description="C2" evidence="12">
    <location>
        <begin position="1"/>
        <end position="103"/>
    </location>
</feature>
<comment type="subcellular location">
    <subcellularLocation>
        <location evidence="2">Cell membrane</location>
    </subcellularLocation>
    <subcellularLocation>
        <location evidence="1">Nucleus</location>
    </subcellularLocation>
</comment>
<evidence type="ECO:0000313" key="13">
    <source>
        <dbReference type="Proteomes" id="UP000504608"/>
    </source>
</evidence>
<proteinExistence type="inferred from homology"/>
<name>A0A6J1K8R7_CUCMA</name>
<evidence type="ECO:0000256" key="9">
    <source>
        <dbReference type="ARBA" id="ARBA00023136"/>
    </source>
</evidence>
<dbReference type="PROSITE" id="PS50004">
    <property type="entry name" value="C2"/>
    <property type="match status" value="1"/>
</dbReference>
<evidence type="ECO:0000256" key="5">
    <source>
        <dbReference type="ARBA" id="ARBA00022682"/>
    </source>
</evidence>
<dbReference type="GO" id="GO:0008289">
    <property type="term" value="F:lipid binding"/>
    <property type="evidence" value="ECO:0007669"/>
    <property type="project" value="UniProtKB-KW"/>
</dbReference>
<dbReference type="Gene3D" id="2.60.40.150">
    <property type="entry name" value="C2 domain"/>
    <property type="match status" value="1"/>
</dbReference>
<dbReference type="GO" id="GO:0009738">
    <property type="term" value="P:abscisic acid-activated signaling pathway"/>
    <property type="evidence" value="ECO:0007669"/>
    <property type="project" value="UniProtKB-KW"/>
</dbReference>
<dbReference type="GO" id="GO:0005886">
    <property type="term" value="C:plasma membrane"/>
    <property type="evidence" value="ECO:0007669"/>
    <property type="project" value="UniProtKB-SubCell"/>
</dbReference>
<sequence>MENWMGLLRIHVCRGINLAIRDVRGSDPYVILKMGKKTLKTRVVKQNTNPQWNEDLTLSIEDPNLPITMFVYDKDWFSLDDKMGDVEIDARPFMEVAKMKLNNLSNGTIIRTIEPSKSNCLSEESYIVWENGEVTQKMFVRLRNVECGEVELQLKWIDIPRSTQL</sequence>
<dbReference type="OrthoDB" id="73919at2759"/>
<dbReference type="SMART" id="SM00239">
    <property type="entry name" value="C2"/>
    <property type="match status" value="1"/>
</dbReference>
<dbReference type="GO" id="GO:0005096">
    <property type="term" value="F:GTPase activator activity"/>
    <property type="evidence" value="ECO:0007669"/>
    <property type="project" value="UniProtKB-KW"/>
</dbReference>
<evidence type="ECO:0000256" key="10">
    <source>
        <dbReference type="ARBA" id="ARBA00023242"/>
    </source>
</evidence>
<keyword evidence="3" id="KW-0343">GTPase activation</keyword>
<dbReference type="CDD" id="cd04038">
    <property type="entry name" value="C2_ArfGAP"/>
    <property type="match status" value="1"/>
</dbReference>
<dbReference type="InterPro" id="IPR000008">
    <property type="entry name" value="C2_dom"/>
</dbReference>
<dbReference type="GO" id="GO:0005634">
    <property type="term" value="C:nucleus"/>
    <property type="evidence" value="ECO:0007669"/>
    <property type="project" value="UniProtKB-SubCell"/>
</dbReference>
<evidence type="ECO:0000313" key="14">
    <source>
        <dbReference type="RefSeq" id="XP_022998722.1"/>
    </source>
</evidence>
<dbReference type="RefSeq" id="XP_022998722.1">
    <property type="nucleotide sequence ID" value="XM_023142954.1"/>
</dbReference>
<evidence type="ECO:0000256" key="11">
    <source>
        <dbReference type="ARBA" id="ARBA00024037"/>
    </source>
</evidence>
<keyword evidence="13" id="KW-1185">Reference proteome</keyword>
<keyword evidence="9" id="KW-0472">Membrane</keyword>
<dbReference type="Pfam" id="PF00168">
    <property type="entry name" value="C2"/>
    <property type="match status" value="1"/>
</dbReference>
<evidence type="ECO:0000256" key="6">
    <source>
        <dbReference type="ARBA" id="ARBA00022723"/>
    </source>
</evidence>
<dbReference type="InterPro" id="IPR035892">
    <property type="entry name" value="C2_domain_sf"/>
</dbReference>
<dbReference type="PANTHER" id="PTHR45933:SF11">
    <property type="entry name" value="PROTEIN C2-DOMAIN ABA-RELATED 1"/>
    <property type="match status" value="1"/>
</dbReference>
<dbReference type="AlphaFoldDB" id="A0A6J1K8R7"/>
<evidence type="ECO:0000256" key="4">
    <source>
        <dbReference type="ARBA" id="ARBA00022475"/>
    </source>
</evidence>
<keyword evidence="5" id="KW-0938">Abscisic acid signaling pathway</keyword>
<keyword evidence="10" id="KW-0539">Nucleus</keyword>
<evidence type="ECO:0000259" key="12">
    <source>
        <dbReference type="PROSITE" id="PS50004"/>
    </source>
</evidence>
<dbReference type="PANTHER" id="PTHR45933">
    <property type="entry name" value="PROTEIN C2-DOMAIN ABA-RELATED 4"/>
    <property type="match status" value="1"/>
</dbReference>
<evidence type="ECO:0000256" key="7">
    <source>
        <dbReference type="ARBA" id="ARBA00022837"/>
    </source>
</evidence>
<evidence type="ECO:0000256" key="8">
    <source>
        <dbReference type="ARBA" id="ARBA00023121"/>
    </source>
</evidence>
<keyword evidence="7" id="KW-0106">Calcium</keyword>
<keyword evidence="6" id="KW-0479">Metal-binding</keyword>
<protein>
    <submittedName>
        <fullName evidence="14">Protein C2-DOMAIN ABA-RELATED 3-like</fullName>
    </submittedName>
</protein>
<comment type="similarity">
    <text evidence="11">Belongs to the plant CAR protein family.</text>
</comment>
<keyword evidence="8" id="KW-0446">Lipid-binding</keyword>
<dbReference type="KEGG" id="cmax:111493301"/>
<evidence type="ECO:0000256" key="3">
    <source>
        <dbReference type="ARBA" id="ARBA00022468"/>
    </source>
</evidence>
<dbReference type="InterPro" id="IPR044562">
    <property type="entry name" value="CAR1-11"/>
</dbReference>
<organism evidence="13 14">
    <name type="scientific">Cucurbita maxima</name>
    <name type="common">Pumpkin</name>
    <name type="synonym">Winter squash</name>
    <dbReference type="NCBI Taxonomy" id="3661"/>
    <lineage>
        <taxon>Eukaryota</taxon>
        <taxon>Viridiplantae</taxon>
        <taxon>Streptophyta</taxon>
        <taxon>Embryophyta</taxon>
        <taxon>Tracheophyta</taxon>
        <taxon>Spermatophyta</taxon>
        <taxon>Magnoliopsida</taxon>
        <taxon>eudicotyledons</taxon>
        <taxon>Gunneridae</taxon>
        <taxon>Pentapetalae</taxon>
        <taxon>rosids</taxon>
        <taxon>fabids</taxon>
        <taxon>Cucurbitales</taxon>
        <taxon>Cucurbitaceae</taxon>
        <taxon>Cucurbiteae</taxon>
        <taxon>Cucurbita</taxon>
    </lineage>
</organism>
<gene>
    <name evidence="14" type="primary">LOC111493301</name>
</gene>
<evidence type="ECO:0000256" key="1">
    <source>
        <dbReference type="ARBA" id="ARBA00004123"/>
    </source>
</evidence>
<keyword evidence="4" id="KW-1003">Cell membrane</keyword>
<dbReference type="SUPFAM" id="SSF49562">
    <property type="entry name" value="C2 domain (Calcium/lipid-binding domain, CaLB)"/>
    <property type="match status" value="1"/>
</dbReference>
<dbReference type="GeneID" id="111493301"/>
<reference evidence="14" key="1">
    <citation type="submission" date="2025-08" db="UniProtKB">
        <authorList>
            <consortium name="RefSeq"/>
        </authorList>
    </citation>
    <scope>IDENTIFICATION</scope>
    <source>
        <tissue evidence="14">Young leaves</tissue>
    </source>
</reference>